<dbReference type="EMBL" id="HBJA01096538">
    <property type="protein sequence ID" value="CAE0822211.1"/>
    <property type="molecule type" value="Transcribed_RNA"/>
</dbReference>
<evidence type="ECO:0000313" key="1">
    <source>
        <dbReference type="EMBL" id="CAE0822211.1"/>
    </source>
</evidence>
<protein>
    <submittedName>
        <fullName evidence="1">Uncharacterized protein</fullName>
    </submittedName>
</protein>
<name>A0A7S4G1G4_9EUGL</name>
<organism evidence="1">
    <name type="scientific">Eutreptiella gymnastica</name>
    <dbReference type="NCBI Taxonomy" id="73025"/>
    <lineage>
        <taxon>Eukaryota</taxon>
        <taxon>Discoba</taxon>
        <taxon>Euglenozoa</taxon>
        <taxon>Euglenida</taxon>
        <taxon>Spirocuta</taxon>
        <taxon>Euglenophyceae</taxon>
        <taxon>Eutreptiales</taxon>
        <taxon>Eutreptiaceae</taxon>
        <taxon>Eutreptiella</taxon>
    </lineage>
</organism>
<dbReference type="AlphaFoldDB" id="A0A7S4G1G4"/>
<accession>A0A7S4G1G4</accession>
<reference evidence="1" key="1">
    <citation type="submission" date="2021-01" db="EMBL/GenBank/DDBJ databases">
        <authorList>
            <person name="Corre E."/>
            <person name="Pelletier E."/>
            <person name="Niang G."/>
            <person name="Scheremetjew M."/>
            <person name="Finn R."/>
            <person name="Kale V."/>
            <person name="Holt S."/>
            <person name="Cochrane G."/>
            <person name="Meng A."/>
            <person name="Brown T."/>
            <person name="Cohen L."/>
        </authorList>
    </citation>
    <scope>NUCLEOTIDE SEQUENCE</scope>
    <source>
        <strain evidence="1">CCMP1594</strain>
    </source>
</reference>
<proteinExistence type="predicted"/>
<gene>
    <name evidence="1" type="ORF">EGYM00163_LOCUS33411</name>
</gene>
<sequence length="129" mass="14023">MGAGTFAWRTMPRRIAFPSSTGGFGSCPEAPLNAEGLHRPAHGCRYMAILAVQDRRLKRQNSGRFRSIVPLLIGSGPDISSGAPVIPHNDPHANGGACVGTQGLRWWCRWPYAVSRPLLASSVRPLHRK</sequence>